<keyword evidence="7 11" id="KW-0067">ATP-binding</keyword>
<dbReference type="Pfam" id="PF06508">
    <property type="entry name" value="QueC"/>
    <property type="match status" value="1"/>
</dbReference>
<keyword evidence="6 11" id="KW-0862">Zinc</keyword>
<dbReference type="Proteomes" id="UP000029629">
    <property type="component" value="Unassembled WGS sequence"/>
</dbReference>
<proteinExistence type="inferred from homology"/>
<evidence type="ECO:0000256" key="6">
    <source>
        <dbReference type="ARBA" id="ARBA00022833"/>
    </source>
</evidence>
<dbReference type="NCBIfam" id="TIGR00364">
    <property type="entry name" value="7-cyano-7-deazaguanine synthase QueC"/>
    <property type="match status" value="1"/>
</dbReference>
<dbReference type="AlphaFoldDB" id="A0A095Z3P9"/>
<dbReference type="PANTHER" id="PTHR42914:SF1">
    <property type="entry name" value="7-CYANO-7-DEAZAGUANINE SYNTHASE"/>
    <property type="match status" value="1"/>
</dbReference>
<evidence type="ECO:0000256" key="11">
    <source>
        <dbReference type="HAMAP-Rule" id="MF_01633"/>
    </source>
</evidence>
<dbReference type="eggNOG" id="COG0603">
    <property type="taxonomic scope" value="Bacteria"/>
</dbReference>
<dbReference type="PIRSF" id="PIRSF006293">
    <property type="entry name" value="ExsB"/>
    <property type="match status" value="1"/>
</dbReference>
<feature type="binding site" evidence="11">
    <location>
        <position position="197"/>
    </location>
    <ligand>
        <name>Zn(2+)</name>
        <dbReference type="ChEBI" id="CHEBI:29105"/>
    </ligand>
</feature>
<evidence type="ECO:0000256" key="5">
    <source>
        <dbReference type="ARBA" id="ARBA00022785"/>
    </source>
</evidence>
<sequence>MLCSEQALVIFSGGQDSTTCLLQALAHYGPNQVQAISFIYGQRHAIELNCARAIAEALGVKQHILDLSLMAQVTHNALMDAKAPIKNSPDGPPNTMVDGRNALFLMYAAIYAKSQGIKHVILGVSETDFSGCPDCRDIFVKSMNVSLNLAMDYDFQIHTPLMYLTKAQTWALADELGYLDFVRQKTHTCYLGVQGGCGHCPSCELRDKGLREYLSSKEAGNESC</sequence>
<evidence type="ECO:0000256" key="1">
    <source>
        <dbReference type="ARBA" id="ARBA00005061"/>
    </source>
</evidence>
<reference evidence="12 13" key="1">
    <citation type="submission" date="2014-07" db="EMBL/GenBank/DDBJ databases">
        <authorList>
            <person name="McCorrison J."/>
            <person name="Sanka R."/>
            <person name="Torralba M."/>
            <person name="Gillis M."/>
            <person name="Haft D.H."/>
            <person name="Methe B."/>
            <person name="Sutton G."/>
            <person name="Nelson K.E."/>
        </authorList>
    </citation>
    <scope>NUCLEOTIDE SEQUENCE [LARGE SCALE GENOMIC DNA]</scope>
    <source>
        <strain evidence="12 13">DNF00040</strain>
    </source>
</reference>
<dbReference type="RefSeq" id="WP_036560128.1">
    <property type="nucleotide sequence ID" value="NZ_JRNI01000042.1"/>
</dbReference>
<comment type="cofactor">
    <cofactor evidence="11">
        <name>Zn(2+)</name>
        <dbReference type="ChEBI" id="CHEBI:29105"/>
    </cofactor>
    <text evidence="11">Binds 1 zinc ion per subunit.</text>
</comment>
<evidence type="ECO:0000256" key="9">
    <source>
        <dbReference type="ARBA" id="ARBA00039149"/>
    </source>
</evidence>
<feature type="binding site" evidence="11">
    <location>
        <position position="203"/>
    </location>
    <ligand>
        <name>Zn(2+)</name>
        <dbReference type="ChEBI" id="CHEBI:29105"/>
    </ligand>
</feature>
<evidence type="ECO:0000256" key="3">
    <source>
        <dbReference type="ARBA" id="ARBA00022723"/>
    </source>
</evidence>
<dbReference type="SUPFAM" id="SSF52402">
    <property type="entry name" value="Adenine nucleotide alpha hydrolases-like"/>
    <property type="match status" value="1"/>
</dbReference>
<feature type="binding site" evidence="11">
    <location>
        <position position="189"/>
    </location>
    <ligand>
        <name>Zn(2+)</name>
        <dbReference type="ChEBI" id="CHEBI:29105"/>
    </ligand>
</feature>
<evidence type="ECO:0000256" key="8">
    <source>
        <dbReference type="ARBA" id="ARBA00037993"/>
    </source>
</evidence>
<dbReference type="GO" id="GO:0016879">
    <property type="term" value="F:ligase activity, forming carbon-nitrogen bonds"/>
    <property type="evidence" value="ECO:0007669"/>
    <property type="project" value="UniProtKB-UniRule"/>
</dbReference>
<accession>A0A095Z3P9</accession>
<dbReference type="HAMAP" id="MF_01633">
    <property type="entry name" value="QueC"/>
    <property type="match status" value="1"/>
</dbReference>
<comment type="function">
    <text evidence="11">Catalyzes the ATP-dependent conversion of 7-carboxy-7-deazaguanine (CDG) to 7-cyano-7-deazaguanine (preQ(0)).</text>
</comment>
<gene>
    <name evidence="11" type="primary">queC</name>
    <name evidence="12" type="ORF">HMPREF2130_08900</name>
</gene>
<dbReference type="EC" id="6.3.4.20" evidence="9 11"/>
<comment type="caution">
    <text evidence="12">The sequence shown here is derived from an EMBL/GenBank/DDBJ whole genome shotgun (WGS) entry which is preliminary data.</text>
</comment>
<comment type="catalytic activity">
    <reaction evidence="10 11">
        <text>7-carboxy-7-carbaguanine + NH4(+) + 2 ATP = 7-cyano-7-carbaguanine + 2 AMP + 2 diphosphate + 2 H(+)</text>
        <dbReference type="Rhea" id="RHEA:27982"/>
        <dbReference type="ChEBI" id="CHEBI:15378"/>
        <dbReference type="ChEBI" id="CHEBI:28938"/>
        <dbReference type="ChEBI" id="CHEBI:30616"/>
        <dbReference type="ChEBI" id="CHEBI:33019"/>
        <dbReference type="ChEBI" id="CHEBI:45075"/>
        <dbReference type="ChEBI" id="CHEBI:61036"/>
        <dbReference type="ChEBI" id="CHEBI:456215"/>
        <dbReference type="EC" id="6.3.4.20"/>
    </reaction>
</comment>
<evidence type="ECO:0000313" key="13">
    <source>
        <dbReference type="Proteomes" id="UP000029629"/>
    </source>
</evidence>
<dbReference type="UniPathway" id="UPA00391"/>
<keyword evidence="5 11" id="KW-0671">Queuosine biosynthesis</keyword>
<keyword evidence="13" id="KW-1185">Reference proteome</keyword>
<feature type="binding site" evidence="11">
    <location>
        <begin position="11"/>
        <end position="21"/>
    </location>
    <ligand>
        <name>ATP</name>
        <dbReference type="ChEBI" id="CHEBI:30616"/>
    </ligand>
</feature>
<name>A0A095Z3P9_9BURK</name>
<dbReference type="Gene3D" id="3.40.50.620">
    <property type="entry name" value="HUPs"/>
    <property type="match status" value="1"/>
</dbReference>
<evidence type="ECO:0000256" key="7">
    <source>
        <dbReference type="ARBA" id="ARBA00022840"/>
    </source>
</evidence>
<dbReference type="InterPro" id="IPR018317">
    <property type="entry name" value="QueC"/>
</dbReference>
<dbReference type="GO" id="GO:0005524">
    <property type="term" value="F:ATP binding"/>
    <property type="evidence" value="ECO:0007669"/>
    <property type="project" value="UniProtKB-UniRule"/>
</dbReference>
<dbReference type="EMBL" id="JRNI01000042">
    <property type="protein sequence ID" value="KGF29325.1"/>
    <property type="molecule type" value="Genomic_DNA"/>
</dbReference>
<dbReference type="InterPro" id="IPR014729">
    <property type="entry name" value="Rossmann-like_a/b/a_fold"/>
</dbReference>
<dbReference type="OrthoDB" id="9789567at2"/>
<evidence type="ECO:0000256" key="4">
    <source>
        <dbReference type="ARBA" id="ARBA00022741"/>
    </source>
</evidence>
<keyword evidence="4 11" id="KW-0547">Nucleotide-binding</keyword>
<comment type="pathway">
    <text evidence="1 11">Purine metabolism; 7-cyano-7-deazaguanine biosynthesis.</text>
</comment>
<comment type="similarity">
    <text evidence="8 11">Belongs to the QueC family.</text>
</comment>
<dbReference type="CDD" id="cd01995">
    <property type="entry name" value="QueC-like"/>
    <property type="match status" value="1"/>
</dbReference>
<evidence type="ECO:0000256" key="2">
    <source>
        <dbReference type="ARBA" id="ARBA00022598"/>
    </source>
</evidence>
<feature type="binding site" evidence="11">
    <location>
        <position position="200"/>
    </location>
    <ligand>
        <name>Zn(2+)</name>
        <dbReference type="ChEBI" id="CHEBI:29105"/>
    </ligand>
</feature>
<dbReference type="GO" id="GO:0008270">
    <property type="term" value="F:zinc ion binding"/>
    <property type="evidence" value="ECO:0007669"/>
    <property type="project" value="UniProtKB-UniRule"/>
</dbReference>
<organism evidence="12 13">
    <name type="scientific">Oligella urethralis DNF00040</name>
    <dbReference type="NCBI Taxonomy" id="1401065"/>
    <lineage>
        <taxon>Bacteria</taxon>
        <taxon>Pseudomonadati</taxon>
        <taxon>Pseudomonadota</taxon>
        <taxon>Betaproteobacteria</taxon>
        <taxon>Burkholderiales</taxon>
        <taxon>Alcaligenaceae</taxon>
        <taxon>Oligella</taxon>
    </lineage>
</organism>
<protein>
    <recommendedName>
        <fullName evidence="9 11">7-cyano-7-deazaguanine synthase</fullName>
        <ecNumber evidence="9 11">6.3.4.20</ecNumber>
    </recommendedName>
    <alternativeName>
        <fullName evidence="11">7-cyano-7-carbaguanine synthase</fullName>
    </alternativeName>
    <alternativeName>
        <fullName evidence="11">PreQ(0) synthase</fullName>
    </alternativeName>
    <alternativeName>
        <fullName evidence="11">Queuosine biosynthesis protein QueC</fullName>
    </alternativeName>
</protein>
<dbReference type="PANTHER" id="PTHR42914">
    <property type="entry name" value="7-CYANO-7-DEAZAGUANINE SYNTHASE"/>
    <property type="match status" value="1"/>
</dbReference>
<dbReference type="GO" id="GO:0008616">
    <property type="term" value="P:tRNA queuosine(34) biosynthetic process"/>
    <property type="evidence" value="ECO:0007669"/>
    <property type="project" value="UniProtKB-UniRule"/>
</dbReference>
<keyword evidence="3 11" id="KW-0479">Metal-binding</keyword>
<keyword evidence="2 11" id="KW-0436">Ligase</keyword>
<evidence type="ECO:0000313" key="12">
    <source>
        <dbReference type="EMBL" id="KGF29325.1"/>
    </source>
</evidence>
<evidence type="ECO:0000256" key="10">
    <source>
        <dbReference type="ARBA" id="ARBA00047890"/>
    </source>
</evidence>